<dbReference type="AlphaFoldDB" id="W9SW81"/>
<feature type="transmembrane region" description="Helical" evidence="1">
    <location>
        <begin position="43"/>
        <end position="65"/>
    </location>
</feature>
<dbReference type="EMBL" id="KE346217">
    <property type="protein sequence ID" value="EXC30832.1"/>
    <property type="molecule type" value="Genomic_DNA"/>
</dbReference>
<sequence>MQQLPSLLSLSGNILVYSGAHSIQVFSCYQSVAVGAGLQGTVAVVNICCYYLIGIPLGIVLAYVAHFQVKGLWIGMLCGVLSQSLVLLYITFKTDWEAQVNKASERLNHWFLKPSDELN</sequence>
<feature type="transmembrane region" description="Helical" evidence="1">
    <location>
        <begin position="72"/>
        <end position="92"/>
    </location>
</feature>
<evidence type="ECO:0000313" key="2">
    <source>
        <dbReference type="EMBL" id="EXC30832.1"/>
    </source>
</evidence>
<dbReference type="PANTHER" id="PTHR11206">
    <property type="entry name" value="MULTIDRUG RESISTANCE PROTEIN"/>
    <property type="match status" value="1"/>
</dbReference>
<protein>
    <submittedName>
        <fullName evidence="2">Protein TRANSPARENT TESTA 12</fullName>
    </submittedName>
</protein>
<dbReference type="Proteomes" id="UP000030645">
    <property type="component" value="Unassembled WGS sequence"/>
</dbReference>
<keyword evidence="1" id="KW-0812">Transmembrane</keyword>
<evidence type="ECO:0000313" key="3">
    <source>
        <dbReference type="Proteomes" id="UP000030645"/>
    </source>
</evidence>
<name>W9SW81_9ROSA</name>
<gene>
    <name evidence="2" type="ORF">L484_028011</name>
</gene>
<organism evidence="2 3">
    <name type="scientific">Morus notabilis</name>
    <dbReference type="NCBI Taxonomy" id="981085"/>
    <lineage>
        <taxon>Eukaryota</taxon>
        <taxon>Viridiplantae</taxon>
        <taxon>Streptophyta</taxon>
        <taxon>Embryophyta</taxon>
        <taxon>Tracheophyta</taxon>
        <taxon>Spermatophyta</taxon>
        <taxon>Magnoliopsida</taxon>
        <taxon>eudicotyledons</taxon>
        <taxon>Gunneridae</taxon>
        <taxon>Pentapetalae</taxon>
        <taxon>rosids</taxon>
        <taxon>fabids</taxon>
        <taxon>Rosales</taxon>
        <taxon>Moraceae</taxon>
        <taxon>Moreae</taxon>
        <taxon>Morus</taxon>
    </lineage>
</organism>
<reference evidence="3" key="1">
    <citation type="submission" date="2013-01" db="EMBL/GenBank/DDBJ databases">
        <title>Draft Genome Sequence of a Mulberry Tree, Morus notabilis C.K. Schneid.</title>
        <authorList>
            <person name="He N."/>
            <person name="Zhao S."/>
        </authorList>
    </citation>
    <scope>NUCLEOTIDE SEQUENCE</scope>
</reference>
<keyword evidence="1" id="KW-1133">Transmembrane helix</keyword>
<proteinExistence type="predicted"/>
<dbReference type="eggNOG" id="KOG1347">
    <property type="taxonomic scope" value="Eukaryota"/>
</dbReference>
<keyword evidence="3" id="KW-1185">Reference proteome</keyword>
<accession>W9SW81</accession>
<keyword evidence="1" id="KW-0472">Membrane</keyword>
<evidence type="ECO:0000256" key="1">
    <source>
        <dbReference type="SAM" id="Phobius"/>
    </source>
</evidence>